<reference evidence="2 3" key="1">
    <citation type="submission" date="2024-09" db="EMBL/GenBank/DDBJ databases">
        <authorList>
            <person name="Sun Q."/>
            <person name="Mori K."/>
        </authorList>
    </citation>
    <scope>NUCLEOTIDE SEQUENCE [LARGE SCALE GENOMIC DNA]</scope>
    <source>
        <strain evidence="2 3">NCAIM B.01794</strain>
    </source>
</reference>
<evidence type="ECO:0000313" key="3">
    <source>
        <dbReference type="Proteomes" id="UP001589891"/>
    </source>
</evidence>
<accession>A0ABV6SKZ1</accession>
<comment type="caution">
    <text evidence="2">The sequence shown here is derived from an EMBL/GenBank/DDBJ whole genome shotgun (WGS) entry which is preliminary data.</text>
</comment>
<feature type="region of interest" description="Disordered" evidence="1">
    <location>
        <begin position="176"/>
        <end position="217"/>
    </location>
</feature>
<gene>
    <name evidence="2" type="ORF">ACFFGX_05050</name>
</gene>
<keyword evidence="3" id="KW-1185">Reference proteome</keyword>
<evidence type="ECO:0008006" key="4">
    <source>
        <dbReference type="Google" id="ProtNLM"/>
    </source>
</evidence>
<dbReference type="EMBL" id="JBHLSS010000034">
    <property type="protein sequence ID" value="MFC0708985.1"/>
    <property type="molecule type" value="Genomic_DNA"/>
</dbReference>
<evidence type="ECO:0000256" key="1">
    <source>
        <dbReference type="SAM" id="MobiDB-lite"/>
    </source>
</evidence>
<name>A0ABV6SKZ1_AZOPA</name>
<proteinExistence type="predicted"/>
<evidence type="ECO:0000313" key="2">
    <source>
        <dbReference type="EMBL" id="MFC0708985.1"/>
    </source>
</evidence>
<protein>
    <recommendedName>
        <fullName evidence="4">Phage terminase small subunit</fullName>
    </recommendedName>
</protein>
<organism evidence="2 3">
    <name type="scientific">Azorhizophilus paspali</name>
    <name type="common">Azotobacter paspali</name>
    <dbReference type="NCBI Taxonomy" id="69963"/>
    <lineage>
        <taxon>Bacteria</taxon>
        <taxon>Pseudomonadati</taxon>
        <taxon>Pseudomonadota</taxon>
        <taxon>Gammaproteobacteria</taxon>
        <taxon>Pseudomonadales</taxon>
        <taxon>Pseudomonadaceae</taxon>
        <taxon>Azorhizophilus</taxon>
    </lineage>
</organism>
<dbReference type="RefSeq" id="WP_376943460.1">
    <property type="nucleotide sequence ID" value="NZ_CP171449.1"/>
</dbReference>
<feature type="compositionally biased region" description="Basic and acidic residues" evidence="1">
    <location>
        <begin position="184"/>
        <end position="193"/>
    </location>
</feature>
<sequence>MAAKQPDWEAIERAYRAGQLSVRAIAAQHGINEKSIRNRAAAGGWQRDLAERVRKEVRNKLVRSPQSAVRNPLRASAECGLDAQIVEEAAEEGAQVVRTHRRDIRKASDIAELLMNDMRVAIQNREAICATIEAETEPGMRQASMLAAVSLPSNAKTLFQLSAAMKNLQILERQAYNLDDESPPDEKQKRDTPEEITGDALRAELERRGLPTTFLDE</sequence>
<dbReference type="Proteomes" id="UP001589891">
    <property type="component" value="Unassembled WGS sequence"/>
</dbReference>